<dbReference type="Proteomes" id="UP001145114">
    <property type="component" value="Unassembled WGS sequence"/>
</dbReference>
<organism evidence="1 2">
    <name type="scientific">Spiromyces aspiralis</name>
    <dbReference type="NCBI Taxonomy" id="68401"/>
    <lineage>
        <taxon>Eukaryota</taxon>
        <taxon>Fungi</taxon>
        <taxon>Fungi incertae sedis</taxon>
        <taxon>Zoopagomycota</taxon>
        <taxon>Kickxellomycotina</taxon>
        <taxon>Kickxellomycetes</taxon>
        <taxon>Kickxellales</taxon>
        <taxon>Kickxellaceae</taxon>
        <taxon>Spiromyces</taxon>
    </lineage>
</organism>
<feature type="non-terminal residue" evidence="1">
    <location>
        <position position="209"/>
    </location>
</feature>
<comment type="caution">
    <text evidence="1">The sequence shown here is derived from an EMBL/GenBank/DDBJ whole genome shotgun (WGS) entry which is preliminary data.</text>
</comment>
<keyword evidence="2" id="KW-1185">Reference proteome</keyword>
<evidence type="ECO:0000313" key="2">
    <source>
        <dbReference type="Proteomes" id="UP001145114"/>
    </source>
</evidence>
<reference evidence="1" key="1">
    <citation type="submission" date="2022-06" db="EMBL/GenBank/DDBJ databases">
        <title>Phylogenomic reconstructions and comparative analyses of Kickxellomycotina fungi.</title>
        <authorList>
            <person name="Reynolds N.K."/>
            <person name="Stajich J.E."/>
            <person name="Barry K."/>
            <person name="Grigoriev I.V."/>
            <person name="Crous P."/>
            <person name="Smith M.E."/>
        </authorList>
    </citation>
    <scope>NUCLEOTIDE SEQUENCE</scope>
    <source>
        <strain evidence="1">RSA 2271</strain>
    </source>
</reference>
<dbReference type="EMBL" id="JAMZIH010009630">
    <property type="protein sequence ID" value="KAJ1669843.1"/>
    <property type="molecule type" value="Genomic_DNA"/>
</dbReference>
<proteinExistence type="predicted"/>
<gene>
    <name evidence="1" type="ORF">EV182_008564</name>
</gene>
<sequence length="209" mass="22282">NLKRLGKDDRVLIEIHHRQLLGAGFTVPGLYVMGQSKTVKEWLEYKREEVRSWLSQKLGPDAAPALVGEADRPDHKPTTASELLDSDLGPAYLNFKANQRAGPGGSPISVCGKLDGPDSVNGGGGTGATALPDGSTLGDSISNEPPVPNAITVHAGSSVFITPNEDFRDDLKKALHDLRIVLERCTVPQLMPSEQGTGEGVDIETTFSM</sequence>
<protein>
    <submittedName>
        <fullName evidence="1">Uncharacterized protein</fullName>
    </submittedName>
</protein>
<evidence type="ECO:0000313" key="1">
    <source>
        <dbReference type="EMBL" id="KAJ1669843.1"/>
    </source>
</evidence>
<name>A0ACC1HBQ3_9FUNG</name>
<feature type="non-terminal residue" evidence="1">
    <location>
        <position position="1"/>
    </location>
</feature>
<accession>A0ACC1HBQ3</accession>